<dbReference type="EMBL" id="CAJVPV010009526">
    <property type="protein sequence ID" value="CAG8642326.1"/>
    <property type="molecule type" value="Genomic_DNA"/>
</dbReference>
<protein>
    <submittedName>
        <fullName evidence="3">627_t:CDS:1</fullName>
    </submittedName>
</protein>
<sequence>MDYHSPGSPRIGSSIPDPKDLSRRLLSTQQPQQVAGYGNYDDILADPTSRSRLNTVNRHDQRSPVLIQCCCGKENCENLAAFLRSTGFMEDELRLAAEVGQALLQKHEIYQKEIEELQKSLQNQVFTFIEICFLWIQKIPTLLYEDMVRKLEESQRILILERDDSLKQKSILESKIEAFTEAIDSRDNKVLELTRELEKSDGEIKRLMASNLKGEKSEEREEILSRQLEDLNQELAISRKAEHAAELNLKKLKDKFDELFTSHEELKLEQIETQKSKVRLEAVAMLREPTERKEHYPSSPNNEANSHLITLIKELSSANNKLKLEISEYRDLLSESRNELSTLQARIEDIETASTTGYPYQASYTSGSFASPFNRNFPSHVLDDIASVGENTSHAGGYTEEAVDESNISPGIGARPIHPHMSPSVLSSSFGPGSYNTFNSMGVDASIHSPAGSVVSSSVVFGELEKYLMKKTKHKGSRRIGQSSMRKGKRVVVGIGEENEEQLKADDAQSDVAIKKHERSEGSSEDEQSYSEDSEGGSSVEGNEKPVSEKNASHKSDITVVKNEEVVPEVAEGNDKVDNRQSTKKKVRTFSSPDNVSATQQIQGVSLLSAGLKRSSVDESGATNRVHEEDKSIQAKRSFGKKGAELRLPLRRNSAPLKLSKRPSTSKLTIVASTSKQHVPSQPSPLSARRATSAMASSLSVKVSHSSNNSSVTASKSKVLQGKPPIPAYKNPKFATLGPKERKLMMEAWRADVAKEQQKKNNQQIEGNKSAAGDPTNESVAVKGKNRKSDSPIKAFVEEVLVDEANLSAAEAAALADEVEHGLSSVGTRSVRSRRTSTATRHTIFHVPSITITTDESPKDEHKLEHASQQNPYQSLFNLASHIVDRLKDTDLLALNRRLKRTFDILELTNLSNNLIESIQNDVEIFREKFRWVEDFRNNEEVKTSEKDISDDNTSQKDVYSFSPENFLPLVHLMQDLLSEICKLRVMINDLQVSYVQKVEESRRKSEEEFDKSVVNGENSNEILERKDRNRRAQSSDGGFKAYLSKVFGIMEVQSPPSGT</sequence>
<comment type="caution">
    <text evidence="3">The sequence shown here is derived from an EMBL/GenBank/DDBJ whole genome shotgun (WGS) entry which is preliminary data.</text>
</comment>
<reference evidence="3" key="1">
    <citation type="submission" date="2021-06" db="EMBL/GenBank/DDBJ databases">
        <authorList>
            <person name="Kallberg Y."/>
            <person name="Tangrot J."/>
            <person name="Rosling A."/>
        </authorList>
    </citation>
    <scope>NUCLEOTIDE SEQUENCE</scope>
    <source>
        <strain evidence="3">CL551</strain>
    </source>
</reference>
<feature type="region of interest" description="Disordered" evidence="2">
    <location>
        <begin position="1"/>
        <end position="21"/>
    </location>
</feature>
<accession>A0A9N9DKH3</accession>
<proteinExistence type="predicted"/>
<dbReference type="AlphaFoldDB" id="A0A9N9DKH3"/>
<feature type="coiled-coil region" evidence="1">
    <location>
        <begin position="190"/>
        <end position="288"/>
    </location>
</feature>
<feature type="compositionally biased region" description="Basic and acidic residues" evidence="2">
    <location>
        <begin position="542"/>
        <end position="565"/>
    </location>
</feature>
<feature type="region of interest" description="Disordered" evidence="2">
    <location>
        <begin position="614"/>
        <end position="734"/>
    </location>
</feature>
<feature type="region of interest" description="Disordered" evidence="2">
    <location>
        <begin position="471"/>
        <end position="595"/>
    </location>
</feature>
<feature type="compositionally biased region" description="Polar residues" evidence="2">
    <location>
        <begin position="662"/>
        <end position="685"/>
    </location>
</feature>
<dbReference type="Proteomes" id="UP000789342">
    <property type="component" value="Unassembled WGS sequence"/>
</dbReference>
<feature type="compositionally biased region" description="Low complexity" evidence="2">
    <location>
        <begin position="1"/>
        <end position="16"/>
    </location>
</feature>
<feature type="region of interest" description="Disordered" evidence="2">
    <location>
        <begin position="755"/>
        <end position="789"/>
    </location>
</feature>
<feature type="region of interest" description="Disordered" evidence="2">
    <location>
        <begin position="1007"/>
        <end position="1037"/>
    </location>
</feature>
<keyword evidence="4" id="KW-1185">Reference proteome</keyword>
<evidence type="ECO:0000313" key="3">
    <source>
        <dbReference type="EMBL" id="CAG8642326.1"/>
    </source>
</evidence>
<gene>
    <name evidence="3" type="ORF">AMORRO_LOCUS9573</name>
</gene>
<evidence type="ECO:0000256" key="1">
    <source>
        <dbReference type="SAM" id="Coils"/>
    </source>
</evidence>
<evidence type="ECO:0000313" key="4">
    <source>
        <dbReference type="Proteomes" id="UP000789342"/>
    </source>
</evidence>
<feature type="coiled-coil region" evidence="1">
    <location>
        <begin position="312"/>
        <end position="353"/>
    </location>
</feature>
<name>A0A9N9DKH3_9GLOM</name>
<feature type="non-terminal residue" evidence="3">
    <location>
        <position position="1060"/>
    </location>
</feature>
<organism evidence="3 4">
    <name type="scientific">Acaulospora morrowiae</name>
    <dbReference type="NCBI Taxonomy" id="94023"/>
    <lineage>
        <taxon>Eukaryota</taxon>
        <taxon>Fungi</taxon>
        <taxon>Fungi incertae sedis</taxon>
        <taxon>Mucoromycota</taxon>
        <taxon>Glomeromycotina</taxon>
        <taxon>Glomeromycetes</taxon>
        <taxon>Diversisporales</taxon>
        <taxon>Acaulosporaceae</taxon>
        <taxon>Acaulospora</taxon>
    </lineage>
</organism>
<feature type="compositionally biased region" description="Basic and acidic residues" evidence="2">
    <location>
        <begin position="501"/>
        <end position="522"/>
    </location>
</feature>
<feature type="compositionally biased region" description="Acidic residues" evidence="2">
    <location>
        <begin position="523"/>
        <end position="535"/>
    </location>
</feature>
<evidence type="ECO:0000256" key="2">
    <source>
        <dbReference type="SAM" id="MobiDB-lite"/>
    </source>
</evidence>
<keyword evidence="1" id="KW-0175">Coiled coil</keyword>
<feature type="compositionally biased region" description="Low complexity" evidence="2">
    <location>
        <begin position="760"/>
        <end position="769"/>
    </location>
</feature>
<feature type="compositionally biased region" description="Low complexity" evidence="2">
    <location>
        <begin position="686"/>
        <end position="719"/>
    </location>
</feature>
<dbReference type="OrthoDB" id="4088568at2759"/>